<dbReference type="InterPro" id="IPR050619">
    <property type="entry name" value="Flavodoxin"/>
</dbReference>
<dbReference type="GO" id="GO:0010181">
    <property type="term" value="F:FMN binding"/>
    <property type="evidence" value="ECO:0007669"/>
    <property type="project" value="UniProtKB-UniRule"/>
</dbReference>
<dbReference type="AlphaFoldDB" id="F3PQJ4"/>
<dbReference type="NCBIfam" id="TIGR01752">
    <property type="entry name" value="flav_long"/>
    <property type="match status" value="1"/>
</dbReference>
<evidence type="ECO:0000256" key="2">
    <source>
        <dbReference type="ARBA" id="ARBA00005267"/>
    </source>
</evidence>
<dbReference type="NCBIfam" id="NF006738">
    <property type="entry name" value="PRK09267.1-4"/>
    <property type="match status" value="1"/>
</dbReference>
<dbReference type="InterPro" id="IPR010086">
    <property type="entry name" value="Flavodoxin_lc"/>
</dbReference>
<dbReference type="InterPro" id="IPR001094">
    <property type="entry name" value="Flavdoxin-like"/>
</dbReference>
<sequence length="182" mass="19380">MPLLCGRQINQLEAMKKIGVFYGSSTGTCEELAQQIADKMGVSKSDVYSADKLNADLVKEYDVLVLGTSTWGDGELQDDWYDGVKVLKSADLSSKSVALFGCGDSDSYGDTFCDGIGVLYEELKDSGCTFLGNKVGTDGYSFSSSIAVVDGAFAGLALDEVNESDKTAGRIDAWTAELKSKI</sequence>
<dbReference type="eggNOG" id="COG0716">
    <property type="taxonomic scope" value="Bacteria"/>
</dbReference>
<evidence type="ECO:0000313" key="10">
    <source>
        <dbReference type="Proteomes" id="UP000003416"/>
    </source>
</evidence>
<dbReference type="NCBIfam" id="NF006739">
    <property type="entry name" value="PRK09267.1-5"/>
    <property type="match status" value="1"/>
</dbReference>
<dbReference type="EMBL" id="AFBN01000016">
    <property type="protein sequence ID" value="EGF58822.1"/>
    <property type="molecule type" value="Genomic_DNA"/>
</dbReference>
<dbReference type="Proteomes" id="UP000003416">
    <property type="component" value="Unassembled WGS sequence"/>
</dbReference>
<evidence type="ECO:0000256" key="4">
    <source>
        <dbReference type="ARBA" id="ARBA00022630"/>
    </source>
</evidence>
<keyword evidence="4 7" id="KW-0285">Flavoprotein</keyword>
<reference evidence="9 10" key="1">
    <citation type="submission" date="2011-02" db="EMBL/GenBank/DDBJ databases">
        <authorList>
            <person name="Weinstock G."/>
            <person name="Sodergren E."/>
            <person name="Clifton S."/>
            <person name="Fulton L."/>
            <person name="Fulton B."/>
            <person name="Courtney L."/>
            <person name="Fronick C."/>
            <person name="Harrison M."/>
            <person name="Strong C."/>
            <person name="Farmer C."/>
            <person name="Delahaunty K."/>
            <person name="Markovic C."/>
            <person name="Hall O."/>
            <person name="Minx P."/>
            <person name="Tomlinson C."/>
            <person name="Mitreva M."/>
            <person name="Hou S."/>
            <person name="Chen J."/>
            <person name="Wollam A."/>
            <person name="Pepin K.H."/>
            <person name="Johnson M."/>
            <person name="Bhonagiri V."/>
            <person name="Zhang X."/>
            <person name="Suruliraj S."/>
            <person name="Warren W."/>
            <person name="Chinwalla A."/>
            <person name="Mardis E.R."/>
            <person name="Wilson R.K."/>
        </authorList>
    </citation>
    <scope>NUCLEOTIDE SEQUENCE [LARGE SCALE GENOMIC DNA]</scope>
    <source>
        <strain evidence="9 10">YIT 12057</strain>
    </source>
</reference>
<dbReference type="PANTHER" id="PTHR42809:SF1">
    <property type="entry name" value="FLAVODOXIN 1"/>
    <property type="match status" value="1"/>
</dbReference>
<dbReference type="SUPFAM" id="SSF52218">
    <property type="entry name" value="Flavoproteins"/>
    <property type="match status" value="1"/>
</dbReference>
<evidence type="ECO:0000256" key="1">
    <source>
        <dbReference type="ARBA" id="ARBA00001917"/>
    </source>
</evidence>
<evidence type="ECO:0000256" key="6">
    <source>
        <dbReference type="ARBA" id="ARBA00022982"/>
    </source>
</evidence>
<dbReference type="PRINTS" id="PR00369">
    <property type="entry name" value="FLAVODOXIN"/>
</dbReference>
<organism evidence="9 10">
    <name type="scientific">Bacteroides fluxus YIT 12057</name>
    <dbReference type="NCBI Taxonomy" id="763034"/>
    <lineage>
        <taxon>Bacteria</taxon>
        <taxon>Pseudomonadati</taxon>
        <taxon>Bacteroidota</taxon>
        <taxon>Bacteroidia</taxon>
        <taxon>Bacteroidales</taxon>
        <taxon>Bacteroidaceae</taxon>
        <taxon>Bacteroides</taxon>
    </lineage>
</organism>
<dbReference type="PANTHER" id="PTHR42809">
    <property type="entry name" value="FLAVODOXIN 2"/>
    <property type="match status" value="1"/>
</dbReference>
<evidence type="ECO:0000259" key="8">
    <source>
        <dbReference type="PROSITE" id="PS50902"/>
    </source>
</evidence>
<dbReference type="HOGENOM" id="CLU_051402_1_0_10"/>
<evidence type="ECO:0000256" key="3">
    <source>
        <dbReference type="ARBA" id="ARBA00022448"/>
    </source>
</evidence>
<dbReference type="Gene3D" id="3.40.50.360">
    <property type="match status" value="1"/>
</dbReference>
<dbReference type="PIRSF" id="PIRSF038996">
    <property type="entry name" value="FldA"/>
    <property type="match status" value="1"/>
</dbReference>
<dbReference type="InterPro" id="IPR029039">
    <property type="entry name" value="Flavoprotein-like_sf"/>
</dbReference>
<name>F3PQJ4_9BACE</name>
<dbReference type="PROSITE" id="PS50902">
    <property type="entry name" value="FLAVODOXIN_LIKE"/>
    <property type="match status" value="1"/>
</dbReference>
<dbReference type="Pfam" id="PF00258">
    <property type="entry name" value="Flavodoxin_1"/>
    <property type="match status" value="1"/>
</dbReference>
<dbReference type="STRING" id="763034.HMPREF9446_00988"/>
<dbReference type="GO" id="GO:0009055">
    <property type="term" value="F:electron transfer activity"/>
    <property type="evidence" value="ECO:0007669"/>
    <property type="project" value="UniProtKB-UniRule"/>
</dbReference>
<comment type="cofactor">
    <cofactor evidence="1 7">
        <name>FMN</name>
        <dbReference type="ChEBI" id="CHEBI:58210"/>
    </cofactor>
</comment>
<evidence type="ECO:0000256" key="5">
    <source>
        <dbReference type="ARBA" id="ARBA00022643"/>
    </source>
</evidence>
<evidence type="ECO:0000313" key="9">
    <source>
        <dbReference type="EMBL" id="EGF58822.1"/>
    </source>
</evidence>
<keyword evidence="5 7" id="KW-0288">FMN</keyword>
<gene>
    <name evidence="9" type="ORF">HMPREF9446_00988</name>
</gene>
<comment type="function">
    <text evidence="7">Low-potential electron donor to a number of redox enzymes.</text>
</comment>
<keyword evidence="10" id="KW-1185">Reference proteome</keyword>
<keyword evidence="6 7" id="KW-0249">Electron transport</keyword>
<dbReference type="InterPro" id="IPR008254">
    <property type="entry name" value="Flavodoxin/NO_synth"/>
</dbReference>
<accession>F3PQJ4</accession>
<comment type="caution">
    <text evidence="9">The sequence shown here is derived from an EMBL/GenBank/DDBJ whole genome shotgun (WGS) entry which is preliminary data.</text>
</comment>
<feature type="domain" description="Flavodoxin-like" evidence="8">
    <location>
        <begin position="18"/>
        <end position="179"/>
    </location>
</feature>
<protein>
    <recommendedName>
        <fullName evidence="7">Flavodoxin</fullName>
    </recommendedName>
</protein>
<keyword evidence="3 7" id="KW-0813">Transport</keyword>
<comment type="similarity">
    <text evidence="2 7">Belongs to the flavodoxin family.</text>
</comment>
<evidence type="ECO:0000256" key="7">
    <source>
        <dbReference type="PIRNR" id="PIRNR038996"/>
    </source>
</evidence>
<proteinExistence type="inferred from homology"/>